<accession>A0A5A7NAJ3</accession>
<reference evidence="2 3" key="1">
    <citation type="submission" date="2019-09" db="EMBL/GenBank/DDBJ databases">
        <title>NBRP : Genome information of microbial organism related human and environment.</title>
        <authorList>
            <person name="Hattori M."/>
            <person name="Oshima K."/>
            <person name="Inaba H."/>
            <person name="Suda W."/>
            <person name="Sakamoto M."/>
            <person name="Iino T."/>
            <person name="Kitahara M."/>
            <person name="Oshida Y."/>
            <person name="Iida T."/>
            <person name="Kudo T."/>
            <person name="Itoh T."/>
            <person name="Ohkuma M."/>
        </authorList>
    </citation>
    <scope>NUCLEOTIDE SEQUENCE [LARGE SCALE GENOMIC DNA]</scope>
    <source>
        <strain evidence="2 3">Q-1</strain>
    </source>
</reference>
<name>A0A5A7NAJ3_9PROT</name>
<sequence length="78" mass="8624">MPGKTLAVTSFTRDGATDSPPIFCLSMVMIQTFQTPSFDLAAPIRRFFDLNERSTQNAKGELHIPPTRRNVGAKNSLI</sequence>
<feature type="region of interest" description="Disordered" evidence="1">
    <location>
        <begin position="58"/>
        <end position="78"/>
    </location>
</feature>
<evidence type="ECO:0000256" key="1">
    <source>
        <dbReference type="SAM" id="MobiDB-lite"/>
    </source>
</evidence>
<proteinExistence type="predicted"/>
<protein>
    <submittedName>
        <fullName evidence="2">Uncharacterized protein</fullName>
    </submittedName>
</protein>
<comment type="caution">
    <text evidence="2">The sequence shown here is derived from an EMBL/GenBank/DDBJ whole genome shotgun (WGS) entry which is preliminary data.</text>
</comment>
<evidence type="ECO:0000313" key="2">
    <source>
        <dbReference type="EMBL" id="GER05413.1"/>
    </source>
</evidence>
<dbReference type="EMBL" id="BKCN01000024">
    <property type="protein sequence ID" value="GER05413.1"/>
    <property type="molecule type" value="Genomic_DNA"/>
</dbReference>
<gene>
    <name evidence="2" type="ORF">JCM17846_30950</name>
</gene>
<evidence type="ECO:0000313" key="3">
    <source>
        <dbReference type="Proteomes" id="UP000324996"/>
    </source>
</evidence>
<dbReference type="Proteomes" id="UP000324996">
    <property type="component" value="Unassembled WGS sequence"/>
</dbReference>
<keyword evidence="3" id="KW-1185">Reference proteome</keyword>
<dbReference type="AlphaFoldDB" id="A0A5A7NAJ3"/>
<organism evidence="2 3">
    <name type="scientific">Iodidimonas nitroreducens</name>
    <dbReference type="NCBI Taxonomy" id="1236968"/>
    <lineage>
        <taxon>Bacteria</taxon>
        <taxon>Pseudomonadati</taxon>
        <taxon>Pseudomonadota</taxon>
        <taxon>Alphaproteobacteria</taxon>
        <taxon>Iodidimonadales</taxon>
        <taxon>Iodidimonadaceae</taxon>
        <taxon>Iodidimonas</taxon>
    </lineage>
</organism>